<accession>A0A1H5P1C0</accession>
<organism evidence="1 2">
    <name type="scientific">Salinimicrobium catena</name>
    <dbReference type="NCBI Taxonomy" id="390640"/>
    <lineage>
        <taxon>Bacteria</taxon>
        <taxon>Pseudomonadati</taxon>
        <taxon>Bacteroidota</taxon>
        <taxon>Flavobacteriia</taxon>
        <taxon>Flavobacteriales</taxon>
        <taxon>Flavobacteriaceae</taxon>
        <taxon>Salinimicrobium</taxon>
    </lineage>
</organism>
<dbReference type="RefSeq" id="WP_093113817.1">
    <property type="nucleotide sequence ID" value="NZ_FNGG01000007.1"/>
</dbReference>
<gene>
    <name evidence="1" type="ORF">SAMN04488034_10727</name>
</gene>
<dbReference type="EMBL" id="FNUG01000007">
    <property type="protein sequence ID" value="SEF06778.1"/>
    <property type="molecule type" value="Genomic_DNA"/>
</dbReference>
<evidence type="ECO:0008006" key="3">
    <source>
        <dbReference type="Google" id="ProtNLM"/>
    </source>
</evidence>
<keyword evidence="2" id="KW-1185">Reference proteome</keyword>
<dbReference type="Proteomes" id="UP000199448">
    <property type="component" value="Unassembled WGS sequence"/>
</dbReference>
<dbReference type="OrthoDB" id="1436620at2"/>
<proteinExistence type="predicted"/>
<dbReference type="Pfam" id="PF10677">
    <property type="entry name" value="DUF2490"/>
    <property type="match status" value="1"/>
</dbReference>
<dbReference type="AlphaFoldDB" id="A0A1H5P1C0"/>
<evidence type="ECO:0000313" key="1">
    <source>
        <dbReference type="EMBL" id="SEF06778.1"/>
    </source>
</evidence>
<reference evidence="1 2" key="1">
    <citation type="submission" date="2016-10" db="EMBL/GenBank/DDBJ databases">
        <authorList>
            <person name="de Groot N.N."/>
        </authorList>
    </citation>
    <scope>NUCLEOTIDE SEQUENCE [LARGE SCALE GENOMIC DNA]</scope>
    <source>
        <strain evidence="1 2">DSM 23553</strain>
    </source>
</reference>
<sequence>MNTNRMTSIFKNKTFIALLFSILGGDLVYSQTPESYFLENEVGISFRGEGKLFYDVGVGSRALLQERFDGEKISGYQHEHLELNLFINYLKKEILVLSLGLRYRFRDLFDDSETDEFRVIEQLLIDPANLPLCHRFRLEQRFRENMIHRFRYDLSYSTPISQNSSFSAGTEALYAVSPQLKPEAEQRFSIGLENSSLRHINLEIGLEYRMENYARNLSHEFFITSGLQVNLQ</sequence>
<protein>
    <recommendedName>
        <fullName evidence="3">DUF2490 domain-containing protein</fullName>
    </recommendedName>
</protein>
<dbReference type="InterPro" id="IPR019619">
    <property type="entry name" value="DUF2490"/>
</dbReference>
<name>A0A1H5P1C0_9FLAO</name>
<evidence type="ECO:0000313" key="2">
    <source>
        <dbReference type="Proteomes" id="UP000199448"/>
    </source>
</evidence>